<feature type="region of interest" description="Disordered" evidence="1">
    <location>
        <begin position="107"/>
        <end position="133"/>
    </location>
</feature>
<gene>
    <name evidence="2" type="ORF">ACFSL4_04555</name>
</gene>
<sequence>MNVKQPGTHVNPTIAVQVRAKSDVDEDALAYVREKVHAILDRPGVPAVSGEVKITRAVAHHAEQPWSAQAELVVGNTLVVAHAREATAHELADRLQDRLRGQMNRALHRWDEGRRSATPPPWRGGRAVGDDDR</sequence>
<keyword evidence="3" id="KW-1185">Reference proteome</keyword>
<name>A0ABW4ILK3_9ACTN</name>
<dbReference type="EMBL" id="JBHUDX010000011">
    <property type="protein sequence ID" value="MFD1657517.1"/>
    <property type="molecule type" value="Genomic_DNA"/>
</dbReference>
<protein>
    <recommendedName>
        <fullName evidence="4">Ribosome-associated translation inhibitor RaiA</fullName>
    </recommendedName>
</protein>
<dbReference type="SUPFAM" id="SSF69754">
    <property type="entry name" value="Ribosome binding protein Y (YfiA homologue)"/>
    <property type="match status" value="1"/>
</dbReference>
<reference evidence="3" key="1">
    <citation type="journal article" date="2019" name="Int. J. Syst. Evol. Microbiol.">
        <title>The Global Catalogue of Microorganisms (GCM) 10K type strain sequencing project: providing services to taxonomists for standard genome sequencing and annotation.</title>
        <authorList>
            <consortium name="The Broad Institute Genomics Platform"/>
            <consortium name="The Broad Institute Genome Sequencing Center for Infectious Disease"/>
            <person name="Wu L."/>
            <person name="Ma J."/>
        </authorList>
    </citation>
    <scope>NUCLEOTIDE SEQUENCE [LARGE SCALE GENOMIC DNA]</scope>
    <source>
        <strain evidence="3">CGMCC 1.12470</strain>
    </source>
</reference>
<evidence type="ECO:0000313" key="3">
    <source>
        <dbReference type="Proteomes" id="UP001597261"/>
    </source>
</evidence>
<accession>A0ABW4ILK3</accession>
<evidence type="ECO:0000313" key="2">
    <source>
        <dbReference type="EMBL" id="MFD1657517.1"/>
    </source>
</evidence>
<organism evidence="2 3">
    <name type="scientific">Streptomyces caeni</name>
    <dbReference type="NCBI Taxonomy" id="2307231"/>
    <lineage>
        <taxon>Bacteria</taxon>
        <taxon>Bacillati</taxon>
        <taxon>Actinomycetota</taxon>
        <taxon>Actinomycetes</taxon>
        <taxon>Kitasatosporales</taxon>
        <taxon>Streptomycetaceae</taxon>
        <taxon>Streptomyces</taxon>
    </lineage>
</organism>
<dbReference type="Proteomes" id="UP001597261">
    <property type="component" value="Unassembled WGS sequence"/>
</dbReference>
<evidence type="ECO:0008006" key="4">
    <source>
        <dbReference type="Google" id="ProtNLM"/>
    </source>
</evidence>
<dbReference type="InterPro" id="IPR036567">
    <property type="entry name" value="RHF-like"/>
</dbReference>
<dbReference type="Gene3D" id="3.30.160.100">
    <property type="entry name" value="Ribosome hibernation promotion factor-like"/>
    <property type="match status" value="1"/>
</dbReference>
<evidence type="ECO:0000256" key="1">
    <source>
        <dbReference type="SAM" id="MobiDB-lite"/>
    </source>
</evidence>
<comment type="caution">
    <text evidence="2">The sequence shown here is derived from an EMBL/GenBank/DDBJ whole genome shotgun (WGS) entry which is preliminary data.</text>
</comment>
<proteinExistence type="predicted"/>
<dbReference type="RefSeq" id="WP_381078756.1">
    <property type="nucleotide sequence ID" value="NZ_JBHUDX010000011.1"/>
</dbReference>